<proteinExistence type="predicted"/>
<dbReference type="SUPFAM" id="SSF51905">
    <property type="entry name" value="FAD/NAD(P)-binding domain"/>
    <property type="match status" value="1"/>
</dbReference>
<protein>
    <submittedName>
        <fullName evidence="2">NADH dehydrogenase</fullName>
        <ecNumber evidence="2">1.6.99.3</ecNumber>
    </submittedName>
</protein>
<dbReference type="Gene3D" id="3.50.50.100">
    <property type="match status" value="1"/>
</dbReference>
<dbReference type="InterPro" id="IPR036188">
    <property type="entry name" value="FAD/NAD-bd_sf"/>
</dbReference>
<organism evidence="2 3">
    <name type="scientific">Salmonella enterica I</name>
    <dbReference type="NCBI Taxonomy" id="59201"/>
    <lineage>
        <taxon>Bacteria</taxon>
        <taxon>Pseudomonadati</taxon>
        <taxon>Pseudomonadota</taxon>
        <taxon>Gammaproteobacteria</taxon>
        <taxon>Enterobacterales</taxon>
        <taxon>Enterobacteriaceae</taxon>
        <taxon>Salmonella</taxon>
    </lineage>
</organism>
<evidence type="ECO:0000313" key="3">
    <source>
        <dbReference type="Proteomes" id="UP000282086"/>
    </source>
</evidence>
<accession>A0A447MU10</accession>
<sequence length="74" mass="7865">MVWAAGIKAPDFMKEIGGLETNRINQLVVEPTLQTTRDPDIYAIGDCASCARPEGGFCAASRSGGASDGYLRDE</sequence>
<feature type="domain" description="FAD/NAD(P)-binding" evidence="1">
    <location>
        <begin position="1"/>
        <end position="52"/>
    </location>
</feature>
<reference evidence="2 3" key="1">
    <citation type="submission" date="2018-12" db="EMBL/GenBank/DDBJ databases">
        <authorList>
            <consortium name="Pathogen Informatics"/>
        </authorList>
    </citation>
    <scope>NUCLEOTIDE SEQUENCE [LARGE SCALE GENOMIC DNA]</scope>
    <source>
        <strain evidence="2 3">NCTC129</strain>
    </source>
</reference>
<dbReference type="Proteomes" id="UP000282086">
    <property type="component" value="Chromosome"/>
</dbReference>
<dbReference type="AlphaFoldDB" id="A0A447MU10"/>
<name>A0A447MU10_SALET</name>
<gene>
    <name evidence="2" type="primary">ndh_3</name>
    <name evidence="2" type="ORF">NCTC129_00640</name>
</gene>
<dbReference type="EMBL" id="LR134140">
    <property type="protein sequence ID" value="VDZ94550.1"/>
    <property type="molecule type" value="Genomic_DNA"/>
</dbReference>
<dbReference type="GO" id="GO:0016491">
    <property type="term" value="F:oxidoreductase activity"/>
    <property type="evidence" value="ECO:0007669"/>
    <property type="project" value="UniProtKB-KW"/>
</dbReference>
<evidence type="ECO:0000313" key="2">
    <source>
        <dbReference type="EMBL" id="VDZ94550.1"/>
    </source>
</evidence>
<keyword evidence="2" id="KW-0560">Oxidoreductase</keyword>
<dbReference type="InterPro" id="IPR023753">
    <property type="entry name" value="FAD/NAD-binding_dom"/>
</dbReference>
<evidence type="ECO:0000259" key="1">
    <source>
        <dbReference type="Pfam" id="PF07992"/>
    </source>
</evidence>
<dbReference type="EC" id="1.6.99.3" evidence="2"/>
<dbReference type="Pfam" id="PF07992">
    <property type="entry name" value="Pyr_redox_2"/>
    <property type="match status" value="1"/>
</dbReference>